<dbReference type="GeneID" id="11472911"/>
<dbReference type="OMA" id="YSFRQEY"/>
<sequence>MSELPLEDSLAFKRYLTSRGYVLEKYKKSYMEYEPRMKSKLNIKDKLEDKFPARWECSVDGHINLKHLKIQDKLQFSESFKSTELSYRDRNFIDSIKSSGSYAEPVWGSNGKYLNPADTLLPEWERLKIQENVTSFRMFQSVYRHGFDNNLICISQNRMLFIACGYEFLVIDLLRSEFSTKFNTNELRFNLLDSSLMYNPIPLSALNFFGHVVRDYRVHFIKACQFYNEEYVAMCCENGYIMMFLVDEFINYDMNEDENRFNRPVMKPKYILEAQGSCWSFDIYDDDPNVKYIAAGHNEGSEPTGITLFAHSTGMNRFTSTEVYIEHNVPYVSFVKNVKPSDHIALAYASIFGTIGTIILQRFIYTKHKEYKQGSSRIPWEYNDEQNFPNSCWTIIPVKKSDFHQVGQYEYLSNNFNNVHKKIELGLIYQDSLLLSCCPMKPSESSVLGIGADMAQILVPTSQLQLLNGYQCLGRWVEFKFTCANLLNGSGCLVPYQEAMIKNSCMSYNEEDSCFYFIPKSELPLGDEKLETGLKEAGYRINPEFVISHKKLDPADVNDLFNFQPLEAPITSFASFQLSFDEDVKEKSPGDCESILQCVHGASESFDHARGERKYPDNTFKHKHYVKVTRKWMTDDSIFFPNLDERPNNSAICDLDSVMDRSSLDSLSHSSTHEASTSPQSEVGSISSKEFTDISLTNHIEKLYRLYSNLKKNTRHNLDGPQFESPVCQEHLFLVTTNTRVYLVHSDPMIIKAMTLNDIFPTSDVTTCHPAIEDLNRISITCYIRELSCFVVASQMGLISILRLTQHDGLYSFRQEYILGWEHIPPNKRDSMCMSHYTVLGLEGSNSSCGYCNTAFPYYQIEGMDYIYVADDPINSVEEYVVLYIWYRDNLARYIIKK</sequence>
<dbReference type="OrthoDB" id="4068815at2759"/>
<dbReference type="KEGG" id="erc:Ecym_5089"/>
<accession>I6NCT3</accession>
<dbReference type="eggNOG" id="ENOG502RAS5">
    <property type="taxonomic scope" value="Eukaryota"/>
</dbReference>
<dbReference type="RefSeq" id="XP_003646692.1">
    <property type="nucleotide sequence ID" value="XM_003646644.1"/>
</dbReference>
<dbReference type="Proteomes" id="UP000006790">
    <property type="component" value="Chromosome 5"/>
</dbReference>
<keyword evidence="2" id="KW-1185">Reference proteome</keyword>
<dbReference type="HOGENOM" id="CLU_013329_0_0_1"/>
<dbReference type="Pfam" id="PF08728">
    <property type="entry name" value="CRT10"/>
    <property type="match status" value="1"/>
</dbReference>
<dbReference type="FunCoup" id="I6NCT3">
    <property type="interactions" value="84"/>
</dbReference>
<dbReference type="EMBL" id="CP002501">
    <property type="protein sequence ID" value="AET39875.1"/>
    <property type="molecule type" value="Genomic_DNA"/>
</dbReference>
<reference evidence="1 2" key="1">
    <citation type="journal article" date="2011" name="G3 (Bethesda)">
        <title>Genome evolution in the Eremothecium clade of the Saccharomyces complex revealed by comparative genomics.</title>
        <authorList>
            <person name="Wendland J."/>
            <person name="Walther A."/>
        </authorList>
    </citation>
    <scope>NUCLEOTIDE SEQUENCE [LARGE SCALE GENOMIC DNA]</scope>
    <source>
        <strain evidence="2">CBS 270.75 / DBVPG 7215 / KCTC 17166 / NRRL Y-17582</strain>
    </source>
</reference>
<dbReference type="AlphaFoldDB" id="I6NCT3"/>
<protein>
    <submittedName>
        <fullName evidence="1">Uncharacterized protein</fullName>
    </submittedName>
</protein>
<dbReference type="InterPro" id="IPR014839">
    <property type="entry name" value="Crt10"/>
</dbReference>
<gene>
    <name evidence="1" type="ordered locus">Ecym_5089</name>
</gene>
<evidence type="ECO:0000313" key="2">
    <source>
        <dbReference type="Proteomes" id="UP000006790"/>
    </source>
</evidence>
<organism evidence="1 2">
    <name type="scientific">Eremothecium cymbalariae (strain CBS 270.75 / DBVPG 7215 / KCTC 17166 / NRRL Y-17582)</name>
    <name type="common">Yeast</name>
    <dbReference type="NCBI Taxonomy" id="931890"/>
    <lineage>
        <taxon>Eukaryota</taxon>
        <taxon>Fungi</taxon>
        <taxon>Dikarya</taxon>
        <taxon>Ascomycota</taxon>
        <taxon>Saccharomycotina</taxon>
        <taxon>Saccharomycetes</taxon>
        <taxon>Saccharomycetales</taxon>
        <taxon>Saccharomycetaceae</taxon>
        <taxon>Eremothecium</taxon>
    </lineage>
</organism>
<dbReference type="STRING" id="931890.I6NCT3"/>
<proteinExistence type="predicted"/>
<name>I6NCT3_ERECY</name>
<evidence type="ECO:0000313" key="1">
    <source>
        <dbReference type="EMBL" id="AET39875.1"/>
    </source>
</evidence>
<dbReference type="InParanoid" id="I6NCT3"/>